<keyword evidence="6 9" id="KW-1133">Transmembrane helix</keyword>
<protein>
    <recommendedName>
        <fullName evidence="9">TRAP transporter small permease protein</fullName>
    </recommendedName>
</protein>
<feature type="transmembrane region" description="Helical" evidence="9">
    <location>
        <begin position="126"/>
        <end position="148"/>
    </location>
</feature>
<dbReference type="GO" id="GO:0022857">
    <property type="term" value="F:transmembrane transporter activity"/>
    <property type="evidence" value="ECO:0007669"/>
    <property type="project" value="UniProtKB-UniRule"/>
</dbReference>
<feature type="transmembrane region" description="Helical" evidence="9">
    <location>
        <begin position="42"/>
        <end position="60"/>
    </location>
</feature>
<comment type="function">
    <text evidence="9">Part of the tripartite ATP-independent periplasmic (TRAP) transport system.</text>
</comment>
<dbReference type="InterPro" id="IPR007387">
    <property type="entry name" value="TRAP_DctQ"/>
</dbReference>
<dbReference type="EMBL" id="FQZZ01000009">
    <property type="protein sequence ID" value="SHK77202.1"/>
    <property type="molecule type" value="Genomic_DNA"/>
</dbReference>
<evidence type="ECO:0000313" key="11">
    <source>
        <dbReference type="EMBL" id="SHK77202.1"/>
    </source>
</evidence>
<evidence type="ECO:0000256" key="2">
    <source>
        <dbReference type="ARBA" id="ARBA00022448"/>
    </source>
</evidence>
<evidence type="ECO:0000256" key="4">
    <source>
        <dbReference type="ARBA" id="ARBA00022519"/>
    </source>
</evidence>
<evidence type="ECO:0000256" key="3">
    <source>
        <dbReference type="ARBA" id="ARBA00022475"/>
    </source>
</evidence>
<dbReference type="RefSeq" id="WP_149789341.1">
    <property type="nucleotide sequence ID" value="NZ_FNIO01000009.1"/>
</dbReference>
<keyword evidence="3" id="KW-1003">Cell membrane</keyword>
<feature type="transmembrane region" description="Helical" evidence="9">
    <location>
        <begin position="93"/>
        <end position="114"/>
    </location>
</feature>
<reference evidence="11 12" key="1">
    <citation type="submission" date="2016-11" db="EMBL/GenBank/DDBJ databases">
        <authorList>
            <person name="Varghese N."/>
            <person name="Submissions S."/>
        </authorList>
    </citation>
    <scope>NUCLEOTIDE SEQUENCE [LARGE SCALE GENOMIC DNA]</scope>
    <source>
        <strain evidence="11 12">DSM 29620</strain>
    </source>
</reference>
<keyword evidence="4 9" id="KW-0997">Cell inner membrane</keyword>
<sequence>MRSSASYRFSRASFNLGVAAITSIILFSMLDLISRTLGKPVAWVPEVSVYFFCFAICSSMPHVTRRGAQIAVSLLLETLPPGARQRYVPLIELLSFLVCIVIAYLCAEILWQQYRAGTITVADISIPKWILSAMLTYGFLLSGVMHLVNALSLRKQALAARKDNT</sequence>
<organism evidence="11 12">
    <name type="scientific">Lutimaribacter pacificus</name>
    <dbReference type="NCBI Taxonomy" id="391948"/>
    <lineage>
        <taxon>Bacteria</taxon>
        <taxon>Pseudomonadati</taxon>
        <taxon>Pseudomonadota</taxon>
        <taxon>Alphaproteobacteria</taxon>
        <taxon>Rhodobacterales</taxon>
        <taxon>Roseobacteraceae</taxon>
        <taxon>Lutimaribacter</taxon>
    </lineage>
</organism>
<gene>
    <name evidence="11" type="ORF">SAMN05444142_10931</name>
</gene>
<feature type="domain" description="Tripartite ATP-independent periplasmic transporters DctQ component" evidence="10">
    <location>
        <begin position="24"/>
        <end position="153"/>
    </location>
</feature>
<dbReference type="Pfam" id="PF04290">
    <property type="entry name" value="DctQ"/>
    <property type="match status" value="1"/>
</dbReference>
<keyword evidence="7 9" id="KW-0472">Membrane</keyword>
<evidence type="ECO:0000256" key="5">
    <source>
        <dbReference type="ARBA" id="ARBA00022692"/>
    </source>
</evidence>
<evidence type="ECO:0000259" key="10">
    <source>
        <dbReference type="Pfam" id="PF04290"/>
    </source>
</evidence>
<dbReference type="PANTHER" id="PTHR35011">
    <property type="entry name" value="2,3-DIKETO-L-GULONATE TRAP TRANSPORTER SMALL PERMEASE PROTEIN YIAM"/>
    <property type="match status" value="1"/>
</dbReference>
<evidence type="ECO:0000256" key="8">
    <source>
        <dbReference type="ARBA" id="ARBA00038436"/>
    </source>
</evidence>
<evidence type="ECO:0000256" key="7">
    <source>
        <dbReference type="ARBA" id="ARBA00023136"/>
    </source>
</evidence>
<dbReference type="GO" id="GO:0005886">
    <property type="term" value="C:plasma membrane"/>
    <property type="evidence" value="ECO:0007669"/>
    <property type="project" value="UniProtKB-SubCell"/>
</dbReference>
<accession>A0A1H0M340</accession>
<comment type="similarity">
    <text evidence="8 9">Belongs to the TRAP transporter small permease family.</text>
</comment>
<evidence type="ECO:0000313" key="12">
    <source>
        <dbReference type="Proteomes" id="UP000324252"/>
    </source>
</evidence>
<dbReference type="InterPro" id="IPR055348">
    <property type="entry name" value="DctQ"/>
</dbReference>
<dbReference type="Proteomes" id="UP000324252">
    <property type="component" value="Unassembled WGS sequence"/>
</dbReference>
<dbReference type="AlphaFoldDB" id="A0A1H0M340"/>
<comment type="subcellular location">
    <subcellularLocation>
        <location evidence="1 9">Cell inner membrane</location>
        <topology evidence="1 9">Multi-pass membrane protein</topology>
    </subcellularLocation>
</comment>
<proteinExistence type="inferred from homology"/>
<evidence type="ECO:0000256" key="1">
    <source>
        <dbReference type="ARBA" id="ARBA00004429"/>
    </source>
</evidence>
<evidence type="ECO:0000256" key="9">
    <source>
        <dbReference type="RuleBase" id="RU369079"/>
    </source>
</evidence>
<evidence type="ECO:0000256" key="6">
    <source>
        <dbReference type="ARBA" id="ARBA00022989"/>
    </source>
</evidence>
<comment type="subunit">
    <text evidence="9">The complex comprises the extracytoplasmic solute receptor protein and the two transmembrane proteins.</text>
</comment>
<name>A0A1H0M340_9RHOB</name>
<keyword evidence="5 9" id="KW-0812">Transmembrane</keyword>
<dbReference type="GO" id="GO:0015740">
    <property type="term" value="P:C4-dicarboxylate transport"/>
    <property type="evidence" value="ECO:0007669"/>
    <property type="project" value="TreeGrafter"/>
</dbReference>
<keyword evidence="12" id="KW-1185">Reference proteome</keyword>
<dbReference type="OrthoDB" id="4964541at2"/>
<dbReference type="PANTHER" id="PTHR35011:SF10">
    <property type="entry name" value="TRAP TRANSPORTER SMALL PERMEASE PROTEIN"/>
    <property type="match status" value="1"/>
</dbReference>
<feature type="transmembrane region" description="Helical" evidence="9">
    <location>
        <begin position="12"/>
        <end position="30"/>
    </location>
</feature>
<keyword evidence="2 9" id="KW-0813">Transport</keyword>